<evidence type="ECO:0000313" key="3">
    <source>
        <dbReference type="Proteomes" id="UP000030832"/>
    </source>
</evidence>
<keyword evidence="1" id="KW-0472">Membrane</keyword>
<comment type="caution">
    <text evidence="2">The sequence shown here is derived from an EMBL/GenBank/DDBJ whole genome shotgun (WGS) entry which is preliminary data.</text>
</comment>
<dbReference type="OrthoDB" id="2878109at2"/>
<dbReference type="eggNOG" id="ENOG5032RQI">
    <property type="taxonomic scope" value="Bacteria"/>
</dbReference>
<proteinExistence type="predicted"/>
<gene>
    <name evidence="2" type="ORF">LQ50_23225</name>
</gene>
<evidence type="ECO:0008006" key="4">
    <source>
        <dbReference type="Google" id="ProtNLM"/>
    </source>
</evidence>
<feature type="transmembrane region" description="Helical" evidence="1">
    <location>
        <begin position="77"/>
        <end position="100"/>
    </location>
</feature>
<evidence type="ECO:0000313" key="2">
    <source>
        <dbReference type="EMBL" id="KHF38129.1"/>
    </source>
</evidence>
<dbReference type="AlphaFoldDB" id="A0A0B0IDH7"/>
<dbReference type="EMBL" id="JRJU01000051">
    <property type="protein sequence ID" value="KHF38129.1"/>
    <property type="molecule type" value="Genomic_DNA"/>
</dbReference>
<dbReference type="RefSeq" id="WP_034633536.1">
    <property type="nucleotide sequence ID" value="NZ_JRJU01000051.1"/>
</dbReference>
<evidence type="ECO:0000256" key="1">
    <source>
        <dbReference type="SAM" id="Phobius"/>
    </source>
</evidence>
<keyword evidence="1" id="KW-1133">Transmembrane helix</keyword>
<name>A0A0B0IDH7_9BACI</name>
<reference evidence="2 3" key="1">
    <citation type="submission" date="2014-09" db="EMBL/GenBank/DDBJ databases">
        <title>Genome sequencing and annotation of Bacillus Okhensis strain Kh10-101T.</title>
        <authorList>
            <person name="Prakash J.S."/>
        </authorList>
    </citation>
    <scope>NUCLEOTIDE SEQUENCE [LARGE SCALE GENOMIC DNA]</scope>
    <source>
        <strain evidence="3">Kh10-101T</strain>
    </source>
</reference>
<keyword evidence="3" id="KW-1185">Reference proteome</keyword>
<accession>A0A0B0IDH7</accession>
<sequence length="164" mass="19592">MNDYQKIHTLTRELIPVFDDLDQQSKEVILEHIESCRECKELYNDLINLDESYPKSEDKSDVGIRPLKKLVQFNRSLQWLFISIRAVVILFILFTAYNFYNWDLSLAAALEYIRSVTFMFYFPVATFLLVFTLIFFNKRWVVLSVIFDIFIILFLDTFISFLIK</sequence>
<organism evidence="2 3">
    <name type="scientific">Halalkalibacter okhensis</name>
    <dbReference type="NCBI Taxonomy" id="333138"/>
    <lineage>
        <taxon>Bacteria</taxon>
        <taxon>Bacillati</taxon>
        <taxon>Bacillota</taxon>
        <taxon>Bacilli</taxon>
        <taxon>Bacillales</taxon>
        <taxon>Bacillaceae</taxon>
        <taxon>Halalkalibacter</taxon>
    </lineage>
</organism>
<keyword evidence="1" id="KW-0812">Transmembrane</keyword>
<dbReference type="STRING" id="333138.LQ50_23225"/>
<protein>
    <recommendedName>
        <fullName evidence="4">Zinc-finger domain-containing protein</fullName>
    </recommendedName>
</protein>
<dbReference type="Proteomes" id="UP000030832">
    <property type="component" value="Unassembled WGS sequence"/>
</dbReference>
<feature type="transmembrane region" description="Helical" evidence="1">
    <location>
        <begin position="112"/>
        <end position="134"/>
    </location>
</feature>
<feature type="transmembrane region" description="Helical" evidence="1">
    <location>
        <begin position="141"/>
        <end position="163"/>
    </location>
</feature>